<keyword evidence="2" id="KW-1185">Reference proteome</keyword>
<sequence length="106" mass="10649">MLNGASHVVSGITIIVDRADDSSITILRDLVQLGTGDAIFSTSANDVSITNTGTIASATGGAIIGGASNEAVDNAGNITGAGPLLRCWKTQAPLRATYLLAPQAPL</sequence>
<protein>
    <submittedName>
        <fullName evidence="1">Uncharacterized protein</fullName>
    </submittedName>
</protein>
<gene>
    <name evidence="1" type="ORF">ASD8599_01580</name>
</gene>
<dbReference type="Proteomes" id="UP000244880">
    <property type="component" value="Unassembled WGS sequence"/>
</dbReference>
<organism evidence="1 2">
    <name type="scientific">Ascidiaceihabitans donghaensis</name>
    <dbReference type="NCBI Taxonomy" id="1510460"/>
    <lineage>
        <taxon>Bacteria</taxon>
        <taxon>Pseudomonadati</taxon>
        <taxon>Pseudomonadota</taxon>
        <taxon>Alphaproteobacteria</taxon>
        <taxon>Rhodobacterales</taxon>
        <taxon>Paracoccaceae</taxon>
        <taxon>Ascidiaceihabitans</taxon>
    </lineage>
</organism>
<reference evidence="1 2" key="1">
    <citation type="submission" date="2018-03" db="EMBL/GenBank/DDBJ databases">
        <authorList>
            <person name="Keele B.F."/>
        </authorList>
    </citation>
    <scope>NUCLEOTIDE SEQUENCE [LARGE SCALE GENOMIC DNA]</scope>
    <source>
        <strain evidence="1 2">CECT 8599</strain>
    </source>
</reference>
<evidence type="ECO:0000313" key="2">
    <source>
        <dbReference type="Proteomes" id="UP000244880"/>
    </source>
</evidence>
<dbReference type="EMBL" id="OMOR01000001">
    <property type="protein sequence ID" value="SPH20839.1"/>
    <property type="molecule type" value="Genomic_DNA"/>
</dbReference>
<dbReference type="AlphaFoldDB" id="A0A2R8BCQ3"/>
<evidence type="ECO:0000313" key="1">
    <source>
        <dbReference type="EMBL" id="SPH20839.1"/>
    </source>
</evidence>
<accession>A0A2R8BCQ3</accession>
<proteinExistence type="predicted"/>
<name>A0A2R8BCQ3_9RHOB</name>